<evidence type="ECO:0000313" key="2">
    <source>
        <dbReference type="Proteomes" id="UP000280346"/>
    </source>
</evidence>
<comment type="caution">
    <text evidence="1">The sequence shown here is derived from an EMBL/GenBank/DDBJ whole genome shotgun (WGS) entry which is preliminary data.</text>
</comment>
<dbReference type="OrthoDB" id="9959720at2"/>
<dbReference type="AlphaFoldDB" id="A0A3S0WXP7"/>
<proteinExistence type="predicted"/>
<dbReference type="EMBL" id="RZIJ01000015">
    <property type="protein sequence ID" value="RUQ68070.1"/>
    <property type="molecule type" value="Genomic_DNA"/>
</dbReference>
<name>A0A3S0WXP7_9PROT</name>
<gene>
    <name evidence="1" type="ORF">EJ913_18285</name>
</gene>
<evidence type="ECO:0000313" key="1">
    <source>
        <dbReference type="EMBL" id="RUQ68070.1"/>
    </source>
</evidence>
<protein>
    <submittedName>
        <fullName evidence="1">Uncharacterized protein</fullName>
    </submittedName>
</protein>
<accession>A0A3S0WXP7</accession>
<keyword evidence="2" id="KW-1185">Reference proteome</keyword>
<organism evidence="1 2">
    <name type="scientific">Azospirillum doebereinerae</name>
    <dbReference type="NCBI Taxonomy" id="92933"/>
    <lineage>
        <taxon>Bacteria</taxon>
        <taxon>Pseudomonadati</taxon>
        <taxon>Pseudomonadota</taxon>
        <taxon>Alphaproteobacteria</taxon>
        <taxon>Rhodospirillales</taxon>
        <taxon>Azospirillaceae</taxon>
        <taxon>Azospirillum</taxon>
    </lineage>
</organism>
<sequence>MTEEHRNELLDMVQRLREIAEFQPNGRRLAMYAIATHIEYGPARAAVAVAATATGAAELLAQPGKPTLENSFQEH</sequence>
<dbReference type="RefSeq" id="WP_127000488.1">
    <property type="nucleotide sequence ID" value="NZ_JBNPXW010000013.1"/>
</dbReference>
<dbReference type="Proteomes" id="UP000280346">
    <property type="component" value="Unassembled WGS sequence"/>
</dbReference>
<reference evidence="1 2" key="1">
    <citation type="submission" date="2018-12" db="EMBL/GenBank/DDBJ databases">
        <authorList>
            <person name="Yang Y."/>
        </authorList>
    </citation>
    <scope>NUCLEOTIDE SEQUENCE [LARGE SCALE GENOMIC DNA]</scope>
    <source>
        <strain evidence="1 2">GSF71</strain>
    </source>
</reference>